<dbReference type="Proteomes" id="UP001500979">
    <property type="component" value="Unassembled WGS sequence"/>
</dbReference>
<dbReference type="InterPro" id="IPR050266">
    <property type="entry name" value="AB_hydrolase_sf"/>
</dbReference>
<dbReference type="InterPro" id="IPR029058">
    <property type="entry name" value="AB_hydrolase_fold"/>
</dbReference>
<evidence type="ECO:0000259" key="2">
    <source>
        <dbReference type="Pfam" id="PF00561"/>
    </source>
</evidence>
<feature type="region of interest" description="Disordered" evidence="1">
    <location>
        <begin position="43"/>
        <end position="65"/>
    </location>
</feature>
<dbReference type="InterPro" id="IPR000073">
    <property type="entry name" value="AB_hydrolase_1"/>
</dbReference>
<comment type="caution">
    <text evidence="3">The sequence shown here is derived from an EMBL/GenBank/DDBJ whole genome shotgun (WGS) entry which is preliminary data.</text>
</comment>
<sequence length="177" mass="18569">MHFIESGVGPPLVLLHAFPVDARMWNRARALLEEHARVITPDQRGLGESSLNGSSARNLAEPTRRPVDAPSMAAAAADVIALLDTLDLPRVLLGGCSMGGYVAMAVLRAAPERVAGLLLADTKAIADDRSSGGTGCRRPNARSVRAPTAGSPRACCPTCWARRPAPTVPSWSPRSGT</sequence>
<dbReference type="PANTHER" id="PTHR43798:SF29">
    <property type="entry name" value="AB HYDROLASE-1 DOMAIN-CONTAINING PROTEIN"/>
    <property type="match status" value="1"/>
</dbReference>
<gene>
    <name evidence="3" type="ORF">GCM10010470_10000</name>
</gene>
<proteinExistence type="predicted"/>
<dbReference type="Pfam" id="PF00561">
    <property type="entry name" value="Abhydrolase_1"/>
    <property type="match status" value="1"/>
</dbReference>
<evidence type="ECO:0000256" key="1">
    <source>
        <dbReference type="SAM" id="MobiDB-lite"/>
    </source>
</evidence>
<name>A0ABN3V4Z1_9PSEU</name>
<reference evidence="3 4" key="1">
    <citation type="journal article" date="2019" name="Int. J. Syst. Evol. Microbiol.">
        <title>The Global Catalogue of Microorganisms (GCM) 10K type strain sequencing project: providing services to taxonomists for standard genome sequencing and annotation.</title>
        <authorList>
            <consortium name="The Broad Institute Genomics Platform"/>
            <consortium name="The Broad Institute Genome Sequencing Center for Infectious Disease"/>
            <person name="Wu L."/>
            <person name="Ma J."/>
        </authorList>
    </citation>
    <scope>NUCLEOTIDE SEQUENCE [LARGE SCALE GENOMIC DNA]</scope>
    <source>
        <strain evidence="3 4">JCM 9383</strain>
    </source>
</reference>
<evidence type="ECO:0000313" key="3">
    <source>
        <dbReference type="EMBL" id="GAA2778603.1"/>
    </source>
</evidence>
<dbReference type="PANTHER" id="PTHR43798">
    <property type="entry name" value="MONOACYLGLYCEROL LIPASE"/>
    <property type="match status" value="1"/>
</dbReference>
<dbReference type="SUPFAM" id="SSF53474">
    <property type="entry name" value="alpha/beta-Hydrolases"/>
    <property type="match status" value="1"/>
</dbReference>
<feature type="domain" description="AB hydrolase-1" evidence="2">
    <location>
        <begin position="10"/>
        <end position="122"/>
    </location>
</feature>
<accession>A0ABN3V4Z1</accession>
<feature type="region of interest" description="Disordered" evidence="1">
    <location>
        <begin position="128"/>
        <end position="151"/>
    </location>
</feature>
<evidence type="ECO:0000313" key="4">
    <source>
        <dbReference type="Proteomes" id="UP001500979"/>
    </source>
</evidence>
<dbReference type="Gene3D" id="3.40.50.1820">
    <property type="entry name" value="alpha/beta hydrolase"/>
    <property type="match status" value="1"/>
</dbReference>
<dbReference type="EMBL" id="BAAAUX010000005">
    <property type="protein sequence ID" value="GAA2778603.1"/>
    <property type="molecule type" value="Genomic_DNA"/>
</dbReference>
<protein>
    <recommendedName>
        <fullName evidence="2">AB hydrolase-1 domain-containing protein</fullName>
    </recommendedName>
</protein>
<organism evidence="3 4">
    <name type="scientific">Saccharopolyspora taberi</name>
    <dbReference type="NCBI Taxonomy" id="60895"/>
    <lineage>
        <taxon>Bacteria</taxon>
        <taxon>Bacillati</taxon>
        <taxon>Actinomycetota</taxon>
        <taxon>Actinomycetes</taxon>
        <taxon>Pseudonocardiales</taxon>
        <taxon>Pseudonocardiaceae</taxon>
        <taxon>Saccharopolyspora</taxon>
    </lineage>
</organism>
<keyword evidence="4" id="KW-1185">Reference proteome</keyword>